<proteinExistence type="predicted"/>
<organism evidence="2 3">
    <name type="scientific">Polaribacter pectinis</name>
    <dbReference type="NCBI Taxonomy" id="2738844"/>
    <lineage>
        <taxon>Bacteria</taxon>
        <taxon>Pseudomonadati</taxon>
        <taxon>Bacteroidota</taxon>
        <taxon>Flavobacteriia</taxon>
        <taxon>Flavobacteriales</taxon>
        <taxon>Flavobacteriaceae</taxon>
    </lineage>
</organism>
<evidence type="ECO:0000313" key="2">
    <source>
        <dbReference type="EMBL" id="QNM85116.1"/>
    </source>
</evidence>
<dbReference type="EMBL" id="CP060695">
    <property type="protein sequence ID" value="QNM85116.1"/>
    <property type="molecule type" value="Genomic_DNA"/>
</dbReference>
<feature type="domain" description="Alginate export" evidence="1">
    <location>
        <begin position="24"/>
        <end position="389"/>
    </location>
</feature>
<dbReference type="AlphaFoldDB" id="A0A7G9L917"/>
<evidence type="ECO:0000313" key="3">
    <source>
        <dbReference type="Proteomes" id="UP000515808"/>
    </source>
</evidence>
<accession>A0A7G9L917</accession>
<reference evidence="2 3" key="1">
    <citation type="submission" date="2020-08" db="EMBL/GenBank/DDBJ databases">
        <title>Polaribacter sp. L12M9 isolated from gut of the Korean scallop.</title>
        <authorList>
            <person name="Jeong Y.S."/>
        </authorList>
    </citation>
    <scope>NUCLEOTIDE SEQUENCE [LARGE SCALE GENOMIC DNA]</scope>
    <source>
        <strain evidence="2 3">L12M9</strain>
    </source>
</reference>
<sequence>MSLQKVITIFILFISINIFSQFKVDADIRSRFEYRHGFSNLFPDNADPAAFVVQRTRLNMNYELEKLTIKMSFQDVSTWGDTRQIDPTDSNNSFSLFQSWAQYAFAPTWAVKVGRQVISYDNQRIFGGLDWAMQGRFHDAALLKYKNKNFIMDFGFAFSQQSQRTEGTDFFLQGAFTYKSMQYAYLKKEYEKGVFSFLFLNTGFQDFSDANNTIADGVNYRQTTGAFFKFPIDGVKFEGNAYYQFGKASATTDLSGYNLALEGIYKPSATLFGLGFEMLSGTDQTGASKNNSFFPLYGTNHKFNGFMDYFYVGNHVNNVGLNDMYAKAVFKAGEKSTLLAKIHYFSANADLLNDADKYLGTEVDLVYGQKINKIISLNVGYSHMFASDSMSLIKGGRPSNNTNNWAWVQLKIMPTLFNSSK</sequence>
<dbReference type="RefSeq" id="WP_187482030.1">
    <property type="nucleotide sequence ID" value="NZ_CP060695.1"/>
</dbReference>
<dbReference type="Pfam" id="PF13372">
    <property type="entry name" value="Alginate_exp"/>
    <property type="match status" value="1"/>
</dbReference>
<keyword evidence="3" id="KW-1185">Reference proteome</keyword>
<dbReference type="Proteomes" id="UP000515808">
    <property type="component" value="Chromosome"/>
</dbReference>
<gene>
    <name evidence="2" type="ORF">H9W90_13075</name>
</gene>
<evidence type="ECO:0000259" key="1">
    <source>
        <dbReference type="Pfam" id="PF13372"/>
    </source>
</evidence>
<dbReference type="InterPro" id="IPR025388">
    <property type="entry name" value="Alginate_export_dom"/>
</dbReference>
<protein>
    <submittedName>
        <fullName evidence="2">Alginate export family protein</fullName>
    </submittedName>
</protein>
<dbReference type="KEGG" id="ppec:H9W90_13075"/>
<name>A0A7G9L917_9FLAO</name>